<name>A0AAW2QNQ6_9LAMI</name>
<evidence type="ECO:0000313" key="3">
    <source>
        <dbReference type="EMBL" id="KAL0369449.1"/>
    </source>
</evidence>
<dbReference type="PANTHER" id="PTHR23130">
    <property type="entry name" value="CYTOCHROME B561 AND DOMON DOMAIN-CONTAINING PROTEIN"/>
    <property type="match status" value="1"/>
</dbReference>
<feature type="compositionally biased region" description="Low complexity" evidence="1">
    <location>
        <begin position="233"/>
        <end position="247"/>
    </location>
</feature>
<dbReference type="Pfam" id="PF04526">
    <property type="entry name" value="DUF568"/>
    <property type="match status" value="1"/>
</dbReference>
<feature type="region of interest" description="Disordered" evidence="1">
    <location>
        <begin position="230"/>
        <end position="254"/>
    </location>
</feature>
<feature type="domain" description="AIR12 DOMON" evidence="2">
    <location>
        <begin position="127"/>
        <end position="225"/>
    </location>
</feature>
<dbReference type="PANTHER" id="PTHR23130:SF157">
    <property type="entry name" value="AUXIN-INDUCED IN ROOT CULTURES PROTEIN 12"/>
    <property type="match status" value="1"/>
</dbReference>
<reference evidence="3" key="2">
    <citation type="journal article" date="2024" name="Plant">
        <title>Genomic evolution and insights into agronomic trait innovations of Sesamum species.</title>
        <authorList>
            <person name="Miao H."/>
            <person name="Wang L."/>
            <person name="Qu L."/>
            <person name="Liu H."/>
            <person name="Sun Y."/>
            <person name="Le M."/>
            <person name="Wang Q."/>
            <person name="Wei S."/>
            <person name="Zheng Y."/>
            <person name="Lin W."/>
            <person name="Duan Y."/>
            <person name="Cao H."/>
            <person name="Xiong S."/>
            <person name="Wang X."/>
            <person name="Wei L."/>
            <person name="Li C."/>
            <person name="Ma Q."/>
            <person name="Ju M."/>
            <person name="Zhao R."/>
            <person name="Li G."/>
            <person name="Mu C."/>
            <person name="Tian Q."/>
            <person name="Mei H."/>
            <person name="Zhang T."/>
            <person name="Gao T."/>
            <person name="Zhang H."/>
        </authorList>
    </citation>
    <scope>NUCLEOTIDE SEQUENCE</scope>
    <source>
        <strain evidence="3">G01</strain>
    </source>
</reference>
<dbReference type="AlphaFoldDB" id="A0AAW2QNQ6"/>
<dbReference type="InterPro" id="IPR045265">
    <property type="entry name" value="AIR12_DOMON"/>
</dbReference>
<gene>
    <name evidence="3" type="ORF">Sangu_0263000</name>
</gene>
<evidence type="ECO:0000259" key="2">
    <source>
        <dbReference type="Pfam" id="PF04526"/>
    </source>
</evidence>
<sequence length="290" mass="31843">MNYFGLLPAPRKALLFNFSPPRLCIYTLRNQQILLHNIRHGHFLFPPHRRRGSSSLPGPFTQLHITDIFPEHQVCKLHGPSYSKGLPPLDLRPDSEAQTDPFRRLHCSSGEVRWMDCLGPKPTASGMLGAQSLIAFKDSNGSVVVKTYNVSVYGPVSESKISYQVLNKRAESSHGMMRIFATLALPSGSAEVNQVWQVGASVKDGVPAKHEFSAENLGAKSKLQLVGHAAEKGGSPAAAPTSVPAAGGPSGNQNGGSSRVWGCGWGCTELWWYWGFLFLDCRWQNHLRRK</sequence>
<organism evidence="3">
    <name type="scientific">Sesamum angustifolium</name>
    <dbReference type="NCBI Taxonomy" id="2727405"/>
    <lineage>
        <taxon>Eukaryota</taxon>
        <taxon>Viridiplantae</taxon>
        <taxon>Streptophyta</taxon>
        <taxon>Embryophyta</taxon>
        <taxon>Tracheophyta</taxon>
        <taxon>Spermatophyta</taxon>
        <taxon>Magnoliopsida</taxon>
        <taxon>eudicotyledons</taxon>
        <taxon>Gunneridae</taxon>
        <taxon>Pentapetalae</taxon>
        <taxon>asterids</taxon>
        <taxon>lamiids</taxon>
        <taxon>Lamiales</taxon>
        <taxon>Pedaliaceae</taxon>
        <taxon>Sesamum</taxon>
    </lineage>
</organism>
<evidence type="ECO:0000256" key="1">
    <source>
        <dbReference type="SAM" id="MobiDB-lite"/>
    </source>
</evidence>
<accession>A0AAW2QNQ6</accession>
<protein>
    <submittedName>
        <fullName evidence="3">Cytochrome and DOMON domain-containing protein</fullName>
    </submittedName>
</protein>
<proteinExistence type="predicted"/>
<dbReference type="EMBL" id="JACGWK010000002">
    <property type="protein sequence ID" value="KAL0369449.1"/>
    <property type="molecule type" value="Genomic_DNA"/>
</dbReference>
<reference evidence="3" key="1">
    <citation type="submission" date="2020-06" db="EMBL/GenBank/DDBJ databases">
        <authorList>
            <person name="Li T."/>
            <person name="Hu X."/>
            <person name="Zhang T."/>
            <person name="Song X."/>
            <person name="Zhang H."/>
            <person name="Dai N."/>
            <person name="Sheng W."/>
            <person name="Hou X."/>
            <person name="Wei L."/>
        </authorList>
    </citation>
    <scope>NUCLEOTIDE SEQUENCE</scope>
    <source>
        <strain evidence="3">G01</strain>
        <tissue evidence="3">Leaf</tissue>
    </source>
</reference>
<comment type="caution">
    <text evidence="3">The sequence shown here is derived from an EMBL/GenBank/DDBJ whole genome shotgun (WGS) entry which is preliminary data.</text>
</comment>